<dbReference type="EMBL" id="CP031188">
    <property type="protein sequence ID" value="AXG72723.1"/>
    <property type="molecule type" value="Genomic_DNA"/>
</dbReference>
<feature type="transmembrane region" description="Helical" evidence="1">
    <location>
        <begin position="150"/>
        <end position="174"/>
    </location>
</feature>
<keyword evidence="3" id="KW-1185">Reference proteome</keyword>
<gene>
    <name evidence="2" type="ORF">DVK85_00135</name>
</gene>
<dbReference type="Pfam" id="PF20225">
    <property type="entry name" value="DUF6584"/>
    <property type="match status" value="1"/>
</dbReference>
<dbReference type="AlphaFoldDB" id="A0A345H813"/>
<dbReference type="KEGG" id="fat:DVK85_00135"/>
<keyword evidence="1" id="KW-1133">Transmembrane helix</keyword>
<dbReference type="RefSeq" id="WP_114676488.1">
    <property type="nucleotide sequence ID" value="NZ_CP031188.1"/>
</dbReference>
<reference evidence="2 3" key="1">
    <citation type="submission" date="2018-07" db="EMBL/GenBank/DDBJ databases">
        <title>Complete genome sequence of Flavobacterium arcticum type strain SM1502T.</title>
        <authorList>
            <person name="Li Y."/>
            <person name="Li D.-D."/>
        </authorList>
    </citation>
    <scope>NUCLEOTIDE SEQUENCE [LARGE SCALE GENOMIC DNA]</scope>
    <source>
        <strain evidence="2 3">SM1502</strain>
    </source>
</reference>
<name>A0A345H813_9FLAO</name>
<dbReference type="InterPro" id="IPR046491">
    <property type="entry name" value="DUF6584"/>
</dbReference>
<sequence length="177" mass="20667">MYLNVQLEKAQTEINKGLKQRAINRLKNVLNTYPDATEAREVLALLYYESGFLDMAGLYWVLTEPTHDYIRKSVKVYQESVNNSPIQILNDLKYRGDKSGLPEYARKRLLSIENEVKSMGHSVRYKPKKYKELDNINYKETFKEKLITKLLIGIFFLCILFFITGIVTAISWIISLF</sequence>
<evidence type="ECO:0000313" key="2">
    <source>
        <dbReference type="EMBL" id="AXG72723.1"/>
    </source>
</evidence>
<keyword evidence="1" id="KW-0472">Membrane</keyword>
<organism evidence="2 3">
    <name type="scientific">Flavobacterium arcticum</name>
    <dbReference type="NCBI Taxonomy" id="1784713"/>
    <lineage>
        <taxon>Bacteria</taxon>
        <taxon>Pseudomonadati</taxon>
        <taxon>Bacteroidota</taxon>
        <taxon>Flavobacteriia</taxon>
        <taxon>Flavobacteriales</taxon>
        <taxon>Flavobacteriaceae</taxon>
        <taxon>Flavobacterium</taxon>
    </lineage>
</organism>
<evidence type="ECO:0000313" key="3">
    <source>
        <dbReference type="Proteomes" id="UP000253951"/>
    </source>
</evidence>
<dbReference type="OrthoDB" id="1377220at2"/>
<protein>
    <recommendedName>
        <fullName evidence="4">Tetratricopeptide repeat protein</fullName>
    </recommendedName>
</protein>
<keyword evidence="1" id="KW-0812">Transmembrane</keyword>
<proteinExistence type="predicted"/>
<dbReference type="Proteomes" id="UP000253951">
    <property type="component" value="Chromosome"/>
</dbReference>
<evidence type="ECO:0000256" key="1">
    <source>
        <dbReference type="SAM" id="Phobius"/>
    </source>
</evidence>
<accession>A0A345H813</accession>
<evidence type="ECO:0008006" key="4">
    <source>
        <dbReference type="Google" id="ProtNLM"/>
    </source>
</evidence>